<dbReference type="eggNOG" id="COG1783">
    <property type="taxonomic scope" value="Bacteria"/>
</dbReference>
<name>W4HFZ8_9RHOB</name>
<organism evidence="2 3">
    <name type="scientific">Roseivivax marinus</name>
    <dbReference type="NCBI Taxonomy" id="1379903"/>
    <lineage>
        <taxon>Bacteria</taxon>
        <taxon>Pseudomonadati</taxon>
        <taxon>Pseudomonadota</taxon>
        <taxon>Alphaproteobacteria</taxon>
        <taxon>Rhodobacterales</taxon>
        <taxon>Roseobacteraceae</taxon>
        <taxon>Roseivivax</taxon>
    </lineage>
</organism>
<dbReference type="STRING" id="1379903.ATO8_19874"/>
<feature type="region of interest" description="Disordered" evidence="1">
    <location>
        <begin position="508"/>
        <end position="531"/>
    </location>
</feature>
<evidence type="ECO:0000313" key="2">
    <source>
        <dbReference type="EMBL" id="ETW10890.1"/>
    </source>
</evidence>
<dbReference type="InterPro" id="IPR027417">
    <property type="entry name" value="P-loop_NTPase"/>
</dbReference>
<evidence type="ECO:0000256" key="1">
    <source>
        <dbReference type="SAM" id="MobiDB-lite"/>
    </source>
</evidence>
<evidence type="ECO:0000313" key="3">
    <source>
        <dbReference type="Proteomes" id="UP000019063"/>
    </source>
</evidence>
<comment type="caution">
    <text evidence="2">The sequence shown here is derived from an EMBL/GenBank/DDBJ whole genome shotgun (WGS) entry which is preliminary data.</text>
</comment>
<evidence type="ECO:0008006" key="4">
    <source>
        <dbReference type="Google" id="ProtNLM"/>
    </source>
</evidence>
<keyword evidence="3" id="KW-1185">Reference proteome</keyword>
<dbReference type="RefSeq" id="WP_043847152.1">
    <property type="nucleotide sequence ID" value="NZ_AQQW01000021.1"/>
</dbReference>
<dbReference type="Gene3D" id="3.40.50.300">
    <property type="entry name" value="P-loop containing nucleotide triphosphate hydrolases"/>
    <property type="match status" value="1"/>
</dbReference>
<sequence length="531" mass="58708">MIGALADDSITRRFTEPGPVASAFMHSRARIVGIMGPQGGGKTTATINRILMKAASQRPGRDGKAYYRCVVWMRTYRELWAKVIPDWLEWVPKQNKAFGITWNGGVDNPAEHKFRFEAIHTLPSGEKTKKIVYAEVWFRAVGDQTPGEAAKGLHATDGWLPEATTATAEMRKALYGRLGRYPRAEAGGAPDRQLFADWNAADPYNWTSEYFIYSRPKGHDADGRPYVEFFRQPGGRAPGAENLHNLPPGYYEDQIAANHDDPDWIRRMVDNQVGFMRDGKPVYSDFSDVEHVAETRLIPWRGVPIVVAADAGLTPAAVIGQRNAVGEMQMLQEVTSRRAGPQAFARALMMALDDPRFDGYVKPTELFIDPTAANAGEASAEGEAQELESWAKIVARETGLNVRPSKCGNNLIIRTGSVESVLTRRVGTRPAFKVDREGCPELIKGMARDYKYEKVKIVTSNGEEYKEKPTKNFASHVCNAMEYFAANTGEQDVVTGKAARVAARKREAAARAQAARNSRPGDPLAAYRRGA</sequence>
<dbReference type="Gene3D" id="3.30.420.280">
    <property type="match status" value="1"/>
</dbReference>
<dbReference type="Proteomes" id="UP000019063">
    <property type="component" value="Unassembled WGS sequence"/>
</dbReference>
<reference evidence="2 3" key="1">
    <citation type="journal article" date="2014" name="Antonie Van Leeuwenhoek">
        <title>Roseivivax atlanticus sp. nov., isolated from surface seawater of the Atlantic Ocean.</title>
        <authorList>
            <person name="Li G."/>
            <person name="Lai Q."/>
            <person name="Liu X."/>
            <person name="Sun F."/>
            <person name="Shao Z."/>
        </authorList>
    </citation>
    <scope>NUCLEOTIDE SEQUENCE [LARGE SCALE GENOMIC DNA]</scope>
    <source>
        <strain evidence="2 3">22II-s10s</strain>
    </source>
</reference>
<dbReference type="EMBL" id="AQQW01000021">
    <property type="protein sequence ID" value="ETW10890.1"/>
    <property type="molecule type" value="Genomic_DNA"/>
</dbReference>
<accession>W4HFZ8</accession>
<gene>
    <name evidence="2" type="ORF">ATO8_19874</name>
</gene>
<dbReference type="AlphaFoldDB" id="W4HFZ8"/>
<proteinExistence type="predicted"/>
<protein>
    <recommendedName>
        <fullName evidence="4">Terminase large subunit</fullName>
    </recommendedName>
</protein>